<evidence type="ECO:0000313" key="2">
    <source>
        <dbReference type="Proteomes" id="UP000183832"/>
    </source>
</evidence>
<proteinExistence type="predicted"/>
<reference evidence="1 2" key="1">
    <citation type="submission" date="2015-04" db="EMBL/GenBank/DDBJ databases">
        <authorList>
            <person name="Syromyatnikov M.Y."/>
            <person name="Popov V.N."/>
        </authorList>
    </citation>
    <scope>NUCLEOTIDE SEQUENCE [LARGE SCALE GENOMIC DNA]</scope>
</reference>
<keyword evidence="2" id="KW-1185">Reference proteome</keyword>
<dbReference type="Proteomes" id="UP000183832">
    <property type="component" value="Unassembled WGS sequence"/>
</dbReference>
<dbReference type="AlphaFoldDB" id="A0A1J1HYV5"/>
<name>A0A1J1HYV5_9DIPT</name>
<sequence>MITLVKALAVISSRFLHRKVMESKTRKLMLNKLYLVLAKKKKKTKSTKVQFMKHYIEMFIATSTALKRKWSQHRNKSYRQTPNGSCGQ</sequence>
<evidence type="ECO:0000313" key="1">
    <source>
        <dbReference type="EMBL" id="CRK93279.1"/>
    </source>
</evidence>
<gene>
    <name evidence="1" type="ORF">CLUMA_CG006822</name>
</gene>
<dbReference type="EMBL" id="CVRI01000037">
    <property type="protein sequence ID" value="CRK93279.1"/>
    <property type="molecule type" value="Genomic_DNA"/>
</dbReference>
<accession>A0A1J1HYV5</accession>
<organism evidence="1 2">
    <name type="scientific">Clunio marinus</name>
    <dbReference type="NCBI Taxonomy" id="568069"/>
    <lineage>
        <taxon>Eukaryota</taxon>
        <taxon>Metazoa</taxon>
        <taxon>Ecdysozoa</taxon>
        <taxon>Arthropoda</taxon>
        <taxon>Hexapoda</taxon>
        <taxon>Insecta</taxon>
        <taxon>Pterygota</taxon>
        <taxon>Neoptera</taxon>
        <taxon>Endopterygota</taxon>
        <taxon>Diptera</taxon>
        <taxon>Nematocera</taxon>
        <taxon>Chironomoidea</taxon>
        <taxon>Chironomidae</taxon>
        <taxon>Clunio</taxon>
    </lineage>
</organism>
<protein>
    <submittedName>
        <fullName evidence="1">CLUMA_CG006822, isoform A</fullName>
    </submittedName>
</protein>